<keyword evidence="4" id="KW-1185">Reference proteome</keyword>
<evidence type="ECO:0000313" key="4">
    <source>
        <dbReference type="Proteomes" id="UP001652700"/>
    </source>
</evidence>
<dbReference type="EnsemblMetazoa" id="XM_050644773.1">
    <property type="protein sequence ID" value="XP_050500730.1"/>
    <property type="gene ID" value="LOC126880726"/>
</dbReference>
<dbReference type="SMART" id="SM00597">
    <property type="entry name" value="ZnF_TTF"/>
    <property type="match status" value="1"/>
</dbReference>
<dbReference type="PANTHER" id="PTHR45749:SF21">
    <property type="entry name" value="DUF4371 DOMAIN-CONTAINING PROTEIN"/>
    <property type="match status" value="1"/>
</dbReference>
<dbReference type="Proteomes" id="UP001652700">
    <property type="component" value="Unplaced"/>
</dbReference>
<sequence length="361" mass="40389">MSKKPSGSEFRTRAKEREKVAQKSSALLSSWLNVNDSRGKDDGSCNTSDMCKEQPEDVQEECLTEVEAASSMEVDELEDLPCIAISLQGDEGENDADSVIQPCTKTVEDDVPTALTMDVAQGEHTTHFDIEFKDPGTWPIDLSDTERCFIVSGLSKEESVEPDLSNTLRDGRKLTKDWFTKTLSGGQKIHRTWLAYSKSKNALFCIPCKIFSRSNSEQNISALAKEQGLTQWKKLNERIPEHENSLIHKKCFCSWKSLQSSLNKGTGIDRELQDKIALEEAHWRGVLYAIIDVIINLAKQGSPLRGSNSNESLEFGDPRCGMYPLRWFSRWALSLGDPIGGGLYVEEHMPYPLEQLHGAPT</sequence>
<dbReference type="InterPro" id="IPR006580">
    <property type="entry name" value="Znf_TTF"/>
</dbReference>
<feature type="compositionally biased region" description="Basic and acidic residues" evidence="1">
    <location>
        <begin position="10"/>
        <end position="21"/>
    </location>
</feature>
<feature type="domain" description="TTF-type" evidence="2">
    <location>
        <begin position="170"/>
        <end position="267"/>
    </location>
</feature>
<dbReference type="RefSeq" id="XP_050500730.1">
    <property type="nucleotide sequence ID" value="XM_050644773.1"/>
</dbReference>
<organism evidence="3 4">
    <name type="scientific">Diabrotica virgifera virgifera</name>
    <name type="common">western corn rootworm</name>
    <dbReference type="NCBI Taxonomy" id="50390"/>
    <lineage>
        <taxon>Eukaryota</taxon>
        <taxon>Metazoa</taxon>
        <taxon>Ecdysozoa</taxon>
        <taxon>Arthropoda</taxon>
        <taxon>Hexapoda</taxon>
        <taxon>Insecta</taxon>
        <taxon>Pterygota</taxon>
        <taxon>Neoptera</taxon>
        <taxon>Endopterygota</taxon>
        <taxon>Coleoptera</taxon>
        <taxon>Polyphaga</taxon>
        <taxon>Cucujiformia</taxon>
        <taxon>Chrysomeloidea</taxon>
        <taxon>Chrysomelidae</taxon>
        <taxon>Galerucinae</taxon>
        <taxon>Diabroticina</taxon>
        <taxon>Diabroticites</taxon>
        <taxon>Diabrotica</taxon>
    </lineage>
</organism>
<evidence type="ECO:0000256" key="1">
    <source>
        <dbReference type="SAM" id="MobiDB-lite"/>
    </source>
</evidence>
<evidence type="ECO:0000259" key="2">
    <source>
        <dbReference type="SMART" id="SM00597"/>
    </source>
</evidence>
<name>A0ABM5JS24_DIAVI</name>
<feature type="compositionally biased region" description="Polar residues" evidence="1">
    <location>
        <begin position="22"/>
        <end position="36"/>
    </location>
</feature>
<protein>
    <recommendedName>
        <fullName evidence="2">TTF-type domain-containing protein</fullName>
    </recommendedName>
</protein>
<dbReference type="PANTHER" id="PTHR45749">
    <property type="match status" value="1"/>
</dbReference>
<feature type="region of interest" description="Disordered" evidence="1">
    <location>
        <begin position="1"/>
        <end position="52"/>
    </location>
</feature>
<dbReference type="GeneID" id="126880726"/>
<accession>A0ABM5JS24</accession>
<reference evidence="3" key="1">
    <citation type="submission" date="2025-05" db="UniProtKB">
        <authorList>
            <consortium name="EnsemblMetazoa"/>
        </authorList>
    </citation>
    <scope>IDENTIFICATION</scope>
</reference>
<proteinExistence type="predicted"/>
<evidence type="ECO:0000313" key="3">
    <source>
        <dbReference type="EnsemblMetazoa" id="XP_050500730.1"/>
    </source>
</evidence>